<protein>
    <submittedName>
        <fullName evidence="1">Uncharacterized protein</fullName>
    </submittedName>
</protein>
<dbReference type="AlphaFoldDB" id="Q2HTW2"/>
<dbReference type="EMBL" id="AC149601">
    <property type="protein sequence ID" value="ABD32993.2"/>
    <property type="molecule type" value="Genomic_DNA"/>
</dbReference>
<accession>Q2HTW2</accession>
<sequence length="58" mass="6482">MFVGCLVASHLTYDPHHLVPNGGYIARLLALDSRIVFIVHVPSTIYVWIGKISNSLYL</sequence>
<reference evidence="1" key="2">
    <citation type="submission" date="2007-03" db="EMBL/GenBank/DDBJ databases">
        <authorList>
            <consortium name="The International Medicago Genome Annotation Group"/>
        </authorList>
    </citation>
    <scope>NUCLEOTIDE SEQUENCE</scope>
</reference>
<evidence type="ECO:0000313" key="1">
    <source>
        <dbReference type="EMBL" id="ABD32993.2"/>
    </source>
</evidence>
<reference evidence="1" key="1">
    <citation type="submission" date="2005-03" db="EMBL/GenBank/DDBJ databases">
        <authorList>
            <person name="Town C.D."/>
        </authorList>
    </citation>
    <scope>NUCLEOTIDE SEQUENCE</scope>
</reference>
<organism evidence="1">
    <name type="scientific">Medicago truncatula</name>
    <name type="common">Barrel medic</name>
    <name type="synonym">Medicago tribuloides</name>
    <dbReference type="NCBI Taxonomy" id="3880"/>
    <lineage>
        <taxon>Eukaryota</taxon>
        <taxon>Viridiplantae</taxon>
        <taxon>Streptophyta</taxon>
        <taxon>Embryophyta</taxon>
        <taxon>Tracheophyta</taxon>
        <taxon>Spermatophyta</taxon>
        <taxon>Magnoliopsida</taxon>
        <taxon>eudicotyledons</taxon>
        <taxon>Gunneridae</taxon>
        <taxon>Pentapetalae</taxon>
        <taxon>rosids</taxon>
        <taxon>fabids</taxon>
        <taxon>Fabales</taxon>
        <taxon>Fabaceae</taxon>
        <taxon>Papilionoideae</taxon>
        <taxon>50 kb inversion clade</taxon>
        <taxon>NPAAA clade</taxon>
        <taxon>Hologalegina</taxon>
        <taxon>IRL clade</taxon>
        <taxon>Trifolieae</taxon>
        <taxon>Medicago</taxon>
    </lineage>
</organism>
<gene>
    <name evidence="1" type="ORF">MtrDRAFT_AC149601g22v2</name>
</gene>
<dbReference type="SUPFAM" id="SSF55753">
    <property type="entry name" value="Actin depolymerizing proteins"/>
    <property type="match status" value="1"/>
</dbReference>
<proteinExistence type="predicted"/>
<name>Q2HTW2_MEDTR</name>